<dbReference type="PANTHER" id="PTHR30441">
    <property type="entry name" value="DUF748 DOMAIN-CONTAINING PROTEIN"/>
    <property type="match status" value="1"/>
</dbReference>
<accession>A0ABW0QG90</accession>
<organism evidence="2 3">
    <name type="scientific">Polaromonas jejuensis</name>
    <dbReference type="NCBI Taxonomy" id="457502"/>
    <lineage>
        <taxon>Bacteria</taxon>
        <taxon>Pseudomonadati</taxon>
        <taxon>Pseudomonadota</taxon>
        <taxon>Betaproteobacteria</taxon>
        <taxon>Burkholderiales</taxon>
        <taxon>Comamonadaceae</taxon>
        <taxon>Polaromonas</taxon>
    </lineage>
</organism>
<feature type="region of interest" description="Disordered" evidence="1">
    <location>
        <begin position="80"/>
        <end position="116"/>
    </location>
</feature>
<protein>
    <submittedName>
        <fullName evidence="2">DUF748 domain-containing protein</fullName>
    </submittedName>
</protein>
<feature type="compositionally biased region" description="Low complexity" evidence="1">
    <location>
        <begin position="100"/>
        <end position="116"/>
    </location>
</feature>
<gene>
    <name evidence="2" type="ORF">ACFPP7_24055</name>
</gene>
<evidence type="ECO:0000313" key="2">
    <source>
        <dbReference type="EMBL" id="MFC5523956.1"/>
    </source>
</evidence>
<dbReference type="EMBL" id="JBHSMX010000066">
    <property type="protein sequence ID" value="MFC5523956.1"/>
    <property type="molecule type" value="Genomic_DNA"/>
</dbReference>
<feature type="compositionally biased region" description="Low complexity" evidence="1">
    <location>
        <begin position="413"/>
        <end position="429"/>
    </location>
</feature>
<dbReference type="InterPro" id="IPR036737">
    <property type="entry name" value="OmpA-like_sf"/>
</dbReference>
<dbReference type="InterPro" id="IPR052894">
    <property type="entry name" value="AsmA-related"/>
</dbReference>
<dbReference type="Pfam" id="PF05359">
    <property type="entry name" value="DUF748"/>
    <property type="match status" value="2"/>
</dbReference>
<dbReference type="PANTHER" id="PTHR30441:SF8">
    <property type="entry name" value="DUF748 DOMAIN-CONTAINING PROTEIN"/>
    <property type="match status" value="1"/>
</dbReference>
<dbReference type="Proteomes" id="UP001596084">
    <property type="component" value="Unassembled WGS sequence"/>
</dbReference>
<dbReference type="Gene3D" id="3.30.1330.60">
    <property type="entry name" value="OmpA-like domain"/>
    <property type="match status" value="1"/>
</dbReference>
<proteinExistence type="predicted"/>
<name>A0ABW0QG90_9BURK</name>
<evidence type="ECO:0000313" key="3">
    <source>
        <dbReference type="Proteomes" id="UP001596084"/>
    </source>
</evidence>
<sequence length="1379" mass="144866">MAKTSNLVRSSRWLRRVAWLLGGLLLLWALAYAVVPLVVKSQIEKIASEKLGRQVTVGAVDFKPWSLELTINDLAIAKSQPAAPSNRTDNRTGSASSETSGAPGSARSSAQSPQSSPQLHIKRLYIDAELASLVRLAPVADAIVVEDPAVSLTHLGEGHYDIDDILERLKTPANEPAGETPRFSLYNLQLSGGQVDFTDQPAGKTHALRELTISVPFLSNLKSQREIKTAPHLAFKLNGSNFDTAAVGTPFAQTHKTDARITLRDFDLKPYLAYWPASLPVRLQSGVLQADVKLAFEQTPDTVLRISGTVTADHVRLLDAQATAQTPPQPKSHELLAFDRLQVGMDDVRPLDRFVKLSAVELTAPTLSITRDRAGRLNVLPSPDQNARLATNNVAGGARQARAAGQNDSKNQAQAALNPSSGAAAAAPPAKAATATPWTVQLGKVAVRAGAVNWLDETLSSPAQIRLAGIALDGSAIAMPFAANAPLQFKGSLGLDPSAATALAPATSVAVPAAKSAARTGAKSAANAASKVPERPAAAALVTFSGSATDREAQVTAMVADWPLNMAAKYIGQFLLPALNGQLDAQLGVNWQAATADKPQALQVTAPQLAVSDVLLAQGRTSLVSIKRVDLAGVAIDVAGQSFKAAKMQLNQPKVRVERDAESRWMYERWMVSHGMATPPPAAAKTGAGTSAKTSTKAAGADAPSWAVAIDDVVLEGGAMSFSDRAGAKPVAFEVTAARAQLGGLVLDDRPSAKSRAQTMPLTASLRLASGHLEPGKLDFKGSLGLAPLQAQGRLVVDRLPVQAFEPYFGSALNIDLLRADTSFKGRVAYRQTAAGPKAELAGDVALENFRANTLAPSEDLLAWKALNVRGLNVALEPAKATRVDVRETVLTDFFARVIVTPEGRINLQDLLKPAGTPTAATPPSAGATNTIAAGARPSSADGLNGSKTAALSAAPAADNAAPAGPPPIVNFGPMSLINGKVLFSDRFIKPNYSADLSELTGKLSAFSSVAPRNPDGTVGAPNMADLELRGKAEGTASLEILGKLNPLAKPLALDIQGKVRDLELPPLSPYAIKYAGYGINRGKLSVDVNYVVLPDGRLTASNKLVLNQLSFGDKVEGSTASLPVKLAVALLADRNGVIDLDLPISGSLNDPQFSLGPIIVKVIVNVIVKAITAPFSLLAHALGGGGEELSMVGFPAGSAQLSPEARSGLDKVAKALAERPALHLTVVGTSSLEAEREGFKRERLNQLVRAEKRRQMAKEGAAQAKEDGASAADTLTVSPAEYPALLKEVYKRADMPKPRNLIGLAKDQPVAEMEKLLLADIKVSDDAMRELAVQRGMAVKDYLASRDLPPQRLFLGAAKAGPPDAKWTPRAELNLAMP</sequence>
<feature type="region of interest" description="Disordered" evidence="1">
    <location>
        <begin position="402"/>
        <end position="429"/>
    </location>
</feature>
<reference evidence="3" key="1">
    <citation type="journal article" date="2019" name="Int. J. Syst. Evol. Microbiol.">
        <title>The Global Catalogue of Microorganisms (GCM) 10K type strain sequencing project: providing services to taxonomists for standard genome sequencing and annotation.</title>
        <authorList>
            <consortium name="The Broad Institute Genomics Platform"/>
            <consortium name="The Broad Institute Genome Sequencing Center for Infectious Disease"/>
            <person name="Wu L."/>
            <person name="Ma J."/>
        </authorList>
    </citation>
    <scope>NUCLEOTIDE SEQUENCE [LARGE SCALE GENOMIC DNA]</scope>
    <source>
        <strain evidence="3">CGMCC 4.7277</strain>
    </source>
</reference>
<dbReference type="InterPro" id="IPR008023">
    <property type="entry name" value="DUF748"/>
</dbReference>
<feature type="region of interest" description="Disordered" evidence="1">
    <location>
        <begin position="915"/>
        <end position="947"/>
    </location>
</feature>
<feature type="compositionally biased region" description="Low complexity" evidence="1">
    <location>
        <begin position="915"/>
        <end position="929"/>
    </location>
</feature>
<keyword evidence="3" id="KW-1185">Reference proteome</keyword>
<comment type="caution">
    <text evidence="2">The sequence shown here is derived from an EMBL/GenBank/DDBJ whole genome shotgun (WGS) entry which is preliminary data.</text>
</comment>
<dbReference type="RefSeq" id="WP_068832110.1">
    <property type="nucleotide sequence ID" value="NZ_JBHSMX010000066.1"/>
</dbReference>
<feature type="compositionally biased region" description="Polar residues" evidence="1">
    <location>
        <begin position="82"/>
        <end position="99"/>
    </location>
</feature>
<evidence type="ECO:0000256" key="1">
    <source>
        <dbReference type="SAM" id="MobiDB-lite"/>
    </source>
</evidence>